<comment type="similarity">
    <text evidence="3">Belongs to the FUN14 family.</text>
</comment>
<dbReference type="InterPro" id="IPR036291">
    <property type="entry name" value="NAD(P)-bd_dom_sf"/>
</dbReference>
<dbReference type="SUPFAM" id="SSF51735">
    <property type="entry name" value="NAD(P)-binding Rossmann-fold domains"/>
    <property type="match status" value="1"/>
</dbReference>
<dbReference type="InterPro" id="IPR002347">
    <property type="entry name" value="SDR_fam"/>
</dbReference>
<keyword evidence="7" id="KW-0472">Membrane</keyword>
<dbReference type="Proteomes" id="UP000054495">
    <property type="component" value="Unassembled WGS sequence"/>
</dbReference>
<evidence type="ECO:0000256" key="1">
    <source>
        <dbReference type="ARBA" id="ARBA00004374"/>
    </source>
</evidence>
<comment type="subcellular location">
    <subcellularLocation>
        <location evidence="1">Mitochondrion outer membrane</location>
        <topology evidence="1">Multi-pass membrane protein</topology>
    </subcellularLocation>
</comment>
<reference evidence="9 10" key="1">
    <citation type="submission" date="2013-05" db="EMBL/GenBank/DDBJ databases">
        <title>Draft genome of the parasitic nematode Anyclostoma ceylanicum.</title>
        <authorList>
            <person name="Mitreva M."/>
        </authorList>
    </citation>
    <scope>NUCLEOTIDE SEQUENCE [LARGE SCALE GENOMIC DNA]</scope>
</reference>
<organism evidence="9 10">
    <name type="scientific">Ancylostoma ceylanicum</name>
    <dbReference type="NCBI Taxonomy" id="53326"/>
    <lineage>
        <taxon>Eukaryota</taxon>
        <taxon>Metazoa</taxon>
        <taxon>Ecdysozoa</taxon>
        <taxon>Nematoda</taxon>
        <taxon>Chromadorea</taxon>
        <taxon>Rhabditida</taxon>
        <taxon>Rhabditina</taxon>
        <taxon>Rhabditomorpha</taxon>
        <taxon>Strongyloidea</taxon>
        <taxon>Ancylostomatidae</taxon>
        <taxon>Ancylostomatinae</taxon>
        <taxon>Ancylostoma</taxon>
    </lineage>
</organism>
<evidence type="ECO:0000256" key="3">
    <source>
        <dbReference type="ARBA" id="ARBA00009160"/>
    </source>
</evidence>
<evidence type="ECO:0000256" key="5">
    <source>
        <dbReference type="ARBA" id="ARBA00022989"/>
    </source>
</evidence>
<accession>A0A0D6LQ45</accession>
<keyword evidence="10" id="KW-1185">Reference proteome</keyword>
<keyword evidence="5" id="KW-1133">Transmembrane helix</keyword>
<dbReference type="Pfam" id="PF04930">
    <property type="entry name" value="FUN14"/>
    <property type="match status" value="1"/>
</dbReference>
<evidence type="ECO:0000256" key="7">
    <source>
        <dbReference type="ARBA" id="ARBA00023136"/>
    </source>
</evidence>
<evidence type="ECO:0000256" key="8">
    <source>
        <dbReference type="RuleBase" id="RU000363"/>
    </source>
</evidence>
<dbReference type="PANTHER" id="PTHR44196">
    <property type="entry name" value="DEHYDROGENASE/REDUCTASE SDR FAMILY MEMBER 7B"/>
    <property type="match status" value="1"/>
</dbReference>
<evidence type="ECO:0000256" key="2">
    <source>
        <dbReference type="ARBA" id="ARBA00006484"/>
    </source>
</evidence>
<name>A0A0D6LQ45_9BILA</name>
<keyword evidence="4" id="KW-0812">Transmembrane</keyword>
<dbReference type="InterPro" id="IPR007014">
    <property type="entry name" value="FUN14"/>
</dbReference>
<dbReference type="GO" id="GO:0005741">
    <property type="term" value="C:mitochondrial outer membrane"/>
    <property type="evidence" value="ECO:0007669"/>
    <property type="project" value="UniProtKB-SubCell"/>
</dbReference>
<dbReference type="PRINTS" id="PR00080">
    <property type="entry name" value="SDRFAMILY"/>
</dbReference>
<dbReference type="Pfam" id="PF00106">
    <property type="entry name" value="adh_short"/>
    <property type="match status" value="1"/>
</dbReference>
<protein>
    <submittedName>
        <fullName evidence="9">Oxidoreductase, short chain dehydrogenase/reductase family protein</fullName>
    </submittedName>
</protein>
<evidence type="ECO:0000313" key="9">
    <source>
        <dbReference type="EMBL" id="EPB73999.1"/>
    </source>
</evidence>
<proteinExistence type="inferred from homology"/>
<dbReference type="EMBL" id="KE124960">
    <property type="protein sequence ID" value="EPB73999.1"/>
    <property type="molecule type" value="Genomic_DNA"/>
</dbReference>
<dbReference type="PRINTS" id="PR00081">
    <property type="entry name" value="GDHRDH"/>
</dbReference>
<dbReference type="Gene3D" id="3.40.50.720">
    <property type="entry name" value="NAD(P)-binding Rossmann-like Domain"/>
    <property type="match status" value="1"/>
</dbReference>
<sequence>MSSSDIDNLLKSLTPAKRADRQSLWKRTLSFVDNINKKPPPVQMAVGGGAGLCVGYIFTRTSKAAATALGLSLFAFQLYGWFRLCTYLLPGPHQHPKLSFKDKTVLITGASSGLGRALAFELYKRGAKVIVTARSIDKLKELCEELKKSYSENPHEPSYSYLDISEQNTVDVEALKSLAIDGKTIHVLINNAGLSMRGSIHDTPLNIYKQLMDVNFFGHVAITQKLLDAIPDDGCIIATSSVQGKLPIPYRSAYGASKHAFQAFFDALRCESRPKLHILTVSAGYMNTGFGSRALDAQGHPVGKEDEHQLKGLSPEDAARQILRAASAREIDLVMAPLSNKIAIFLRWAWPTLLFYVCNYRGYVKLNRSKFEQDLRDLRRGLEKNLLGETSRPVMPDEEEMTNFLRSNAWLLGGFAAGWLLGFGLA</sequence>
<evidence type="ECO:0000256" key="6">
    <source>
        <dbReference type="ARBA" id="ARBA00023002"/>
    </source>
</evidence>
<dbReference type="GO" id="GO:0016491">
    <property type="term" value="F:oxidoreductase activity"/>
    <property type="evidence" value="ECO:0007669"/>
    <property type="project" value="UniProtKB-KW"/>
</dbReference>
<comment type="similarity">
    <text evidence="2 8">Belongs to the short-chain dehydrogenases/reductases (SDR) family.</text>
</comment>
<dbReference type="AlphaFoldDB" id="A0A0D6LQ45"/>
<dbReference type="PANTHER" id="PTHR44196:SF1">
    <property type="entry name" value="DEHYDROGENASE_REDUCTASE SDR FAMILY MEMBER 7B"/>
    <property type="match status" value="1"/>
</dbReference>
<keyword evidence="6" id="KW-0560">Oxidoreductase</keyword>
<evidence type="ECO:0000313" key="10">
    <source>
        <dbReference type="Proteomes" id="UP000054495"/>
    </source>
</evidence>
<gene>
    <name evidence="9" type="ORF">ANCCEY_06885</name>
</gene>
<evidence type="ECO:0000256" key="4">
    <source>
        <dbReference type="ARBA" id="ARBA00022692"/>
    </source>
</evidence>